<dbReference type="InterPro" id="IPR011010">
    <property type="entry name" value="DNA_brk_join_enz"/>
</dbReference>
<evidence type="ECO:0000259" key="6">
    <source>
        <dbReference type="PROSITE" id="PS51900"/>
    </source>
</evidence>
<dbReference type="SUPFAM" id="SSF56349">
    <property type="entry name" value="DNA breaking-rejoining enzymes"/>
    <property type="match status" value="1"/>
</dbReference>
<reference evidence="7 8" key="1">
    <citation type="submission" date="2017-05" db="EMBL/GenBank/DDBJ databases">
        <authorList>
            <person name="Varghese N."/>
            <person name="Submissions S."/>
        </authorList>
    </citation>
    <scope>NUCLEOTIDE SEQUENCE [LARGE SCALE GENOMIC DNA]</scope>
    <source>
        <strain evidence="7 8">DSM 46834</strain>
    </source>
</reference>
<dbReference type="GO" id="GO:0015074">
    <property type="term" value="P:DNA integration"/>
    <property type="evidence" value="ECO:0007669"/>
    <property type="project" value="InterPro"/>
</dbReference>
<dbReference type="RefSeq" id="WP_142459199.1">
    <property type="nucleotide sequence ID" value="NZ_FXTJ01000005.1"/>
</dbReference>
<feature type="domain" description="Tyr recombinase" evidence="5">
    <location>
        <begin position="162"/>
        <end position="365"/>
    </location>
</feature>
<dbReference type="EMBL" id="FXTJ01000005">
    <property type="protein sequence ID" value="SMO84552.1"/>
    <property type="molecule type" value="Genomic_DNA"/>
</dbReference>
<evidence type="ECO:0000259" key="5">
    <source>
        <dbReference type="PROSITE" id="PS51898"/>
    </source>
</evidence>
<dbReference type="PANTHER" id="PTHR30349">
    <property type="entry name" value="PHAGE INTEGRASE-RELATED"/>
    <property type="match status" value="1"/>
</dbReference>
<comment type="similarity">
    <text evidence="1">Belongs to the 'phage' integrase family.</text>
</comment>
<dbReference type="Pfam" id="PF00589">
    <property type="entry name" value="Phage_integrase"/>
    <property type="match status" value="1"/>
</dbReference>
<dbReference type="InterPro" id="IPR044068">
    <property type="entry name" value="CB"/>
</dbReference>
<sequence length="388" mass="42997">MASIEKRQRSGQTRWYARYRDPTGRQRVKVLDRRIDAERYLTTVESAKLVGSYVDPALARLTVGEWTDRWLAGQAHLKASTLERYAGIVRRHITPTWGTVKLADVSHAEVQRWVTRLAAQGEPATVRKVHRVLSLILDLAVRDGRLARNPAAGIRLPRAVDRERRYLTHRQVDQLATACARPAVISKHRRLSERENDTYRLVVLFLAYTGVRFGELAALKVGRLDLTRRRAVIAESVTTVHRAGQVWGSPKGHTRREVPIPGFLVEELGTLVEGRGDDELVFSGVRGGGALRATVFRRAAFDEAAASIGLAGLHPHELRHTAASLAIAAGADVKVVQQMLGHASAAMTLDQYGHLFGDRLDHVAEAMEAARAAAVYRMCTAADLRNED</sequence>
<dbReference type="Gene3D" id="1.10.443.10">
    <property type="entry name" value="Intergrase catalytic core"/>
    <property type="match status" value="1"/>
</dbReference>
<dbReference type="InterPro" id="IPR053876">
    <property type="entry name" value="Phage_int_M"/>
</dbReference>
<dbReference type="PROSITE" id="PS51898">
    <property type="entry name" value="TYR_RECOMBINASE"/>
    <property type="match status" value="1"/>
</dbReference>
<keyword evidence="3" id="KW-0233">DNA recombination</keyword>
<dbReference type="InterPro" id="IPR050090">
    <property type="entry name" value="Tyrosine_recombinase_XerCD"/>
</dbReference>
<dbReference type="GO" id="GO:0003677">
    <property type="term" value="F:DNA binding"/>
    <property type="evidence" value="ECO:0007669"/>
    <property type="project" value="UniProtKB-UniRule"/>
</dbReference>
<proteinExistence type="inferred from homology"/>
<protein>
    <submittedName>
        <fullName evidence="7">Site-specific recombinase XerD</fullName>
    </submittedName>
</protein>
<dbReference type="InterPro" id="IPR013762">
    <property type="entry name" value="Integrase-like_cat_sf"/>
</dbReference>
<keyword evidence="2 4" id="KW-0238">DNA-binding</keyword>
<dbReference type="AlphaFoldDB" id="A0A521EKZ0"/>
<evidence type="ECO:0000256" key="1">
    <source>
        <dbReference type="ARBA" id="ARBA00008857"/>
    </source>
</evidence>
<dbReference type="Gene3D" id="1.10.150.130">
    <property type="match status" value="1"/>
</dbReference>
<dbReference type="InterPro" id="IPR002104">
    <property type="entry name" value="Integrase_catalytic"/>
</dbReference>
<keyword evidence="8" id="KW-1185">Reference proteome</keyword>
<evidence type="ECO:0000313" key="8">
    <source>
        <dbReference type="Proteomes" id="UP000317484"/>
    </source>
</evidence>
<dbReference type="PANTHER" id="PTHR30349:SF64">
    <property type="entry name" value="PROPHAGE INTEGRASE INTD-RELATED"/>
    <property type="match status" value="1"/>
</dbReference>
<evidence type="ECO:0000256" key="4">
    <source>
        <dbReference type="PROSITE-ProRule" id="PRU01248"/>
    </source>
</evidence>
<dbReference type="CDD" id="cd01189">
    <property type="entry name" value="INT_ICEBs1_C_like"/>
    <property type="match status" value="1"/>
</dbReference>
<dbReference type="Proteomes" id="UP000317484">
    <property type="component" value="Unassembled WGS sequence"/>
</dbReference>
<gene>
    <name evidence="7" type="ORF">SAMN06273567_105222</name>
</gene>
<dbReference type="Pfam" id="PF22022">
    <property type="entry name" value="Phage_int_M"/>
    <property type="match status" value="1"/>
</dbReference>
<name>A0A521EKZ0_9ACTN</name>
<dbReference type="InterPro" id="IPR010998">
    <property type="entry name" value="Integrase_recombinase_N"/>
</dbReference>
<evidence type="ECO:0000313" key="7">
    <source>
        <dbReference type="EMBL" id="SMO84552.1"/>
    </source>
</evidence>
<organism evidence="7 8">
    <name type="scientific">Geodermatophilus aquaeductus</name>
    <dbReference type="NCBI Taxonomy" id="1564161"/>
    <lineage>
        <taxon>Bacteria</taxon>
        <taxon>Bacillati</taxon>
        <taxon>Actinomycetota</taxon>
        <taxon>Actinomycetes</taxon>
        <taxon>Geodermatophilales</taxon>
        <taxon>Geodermatophilaceae</taxon>
        <taxon>Geodermatophilus</taxon>
    </lineage>
</organism>
<dbReference type="GO" id="GO:0006310">
    <property type="term" value="P:DNA recombination"/>
    <property type="evidence" value="ECO:0007669"/>
    <property type="project" value="UniProtKB-KW"/>
</dbReference>
<feature type="domain" description="Core-binding (CB)" evidence="6">
    <location>
        <begin position="61"/>
        <end position="141"/>
    </location>
</feature>
<evidence type="ECO:0000256" key="2">
    <source>
        <dbReference type="ARBA" id="ARBA00023125"/>
    </source>
</evidence>
<evidence type="ECO:0000256" key="3">
    <source>
        <dbReference type="ARBA" id="ARBA00023172"/>
    </source>
</evidence>
<accession>A0A521EKZ0</accession>
<dbReference type="PROSITE" id="PS51900">
    <property type="entry name" value="CB"/>
    <property type="match status" value="1"/>
</dbReference>